<reference evidence="4 5" key="1">
    <citation type="submission" date="2019-08" db="EMBL/GenBank/DDBJ databases">
        <title>Bacterial whole genome sequence for Glaciihabitans sp. CHu50b-6-2.</title>
        <authorList>
            <person name="Jin L."/>
        </authorList>
    </citation>
    <scope>NUCLEOTIDE SEQUENCE [LARGE SCALE GENOMIC DNA]</scope>
    <source>
        <strain evidence="4 5">CHu50b-6-2</strain>
    </source>
</reference>
<keyword evidence="2" id="KW-0472">Membrane</keyword>
<evidence type="ECO:0000259" key="3">
    <source>
        <dbReference type="Pfam" id="PF02397"/>
    </source>
</evidence>
<name>A0A5C8UKD7_9MICO</name>
<keyword evidence="2" id="KW-1133">Transmembrane helix</keyword>
<dbReference type="RefSeq" id="WP_147784938.1">
    <property type="nucleotide sequence ID" value="NZ_VRMG01000015.1"/>
</dbReference>
<evidence type="ECO:0000313" key="5">
    <source>
        <dbReference type="Proteomes" id="UP000321379"/>
    </source>
</evidence>
<protein>
    <submittedName>
        <fullName evidence="4">Sugar transferase</fullName>
    </submittedName>
</protein>
<dbReference type="PANTHER" id="PTHR30576">
    <property type="entry name" value="COLANIC BIOSYNTHESIS UDP-GLUCOSE LIPID CARRIER TRANSFERASE"/>
    <property type="match status" value="1"/>
</dbReference>
<feature type="domain" description="Bacterial sugar transferase" evidence="3">
    <location>
        <begin position="14"/>
        <end position="187"/>
    </location>
</feature>
<evidence type="ECO:0000313" key="4">
    <source>
        <dbReference type="EMBL" id="TXN28224.1"/>
    </source>
</evidence>
<keyword evidence="5" id="KW-1185">Reference proteome</keyword>
<comment type="caution">
    <text evidence="4">The sequence shown here is derived from an EMBL/GenBank/DDBJ whole genome shotgun (WGS) entry which is preliminary data.</text>
</comment>
<evidence type="ECO:0000256" key="2">
    <source>
        <dbReference type="SAM" id="Phobius"/>
    </source>
</evidence>
<dbReference type="InterPro" id="IPR003362">
    <property type="entry name" value="Bact_transf"/>
</dbReference>
<keyword evidence="2" id="KW-0812">Transmembrane</keyword>
<dbReference type="GO" id="GO:0016780">
    <property type="term" value="F:phosphotransferase activity, for other substituted phosphate groups"/>
    <property type="evidence" value="ECO:0007669"/>
    <property type="project" value="TreeGrafter"/>
</dbReference>
<keyword evidence="4" id="KW-0808">Transferase</keyword>
<accession>A0A5C8UKD7</accession>
<gene>
    <name evidence="4" type="ORF">FVP33_17245</name>
</gene>
<organism evidence="4 5">
    <name type="scientific">Lacisediminihabitans profunda</name>
    <dbReference type="NCBI Taxonomy" id="2594790"/>
    <lineage>
        <taxon>Bacteria</taxon>
        <taxon>Bacillati</taxon>
        <taxon>Actinomycetota</taxon>
        <taxon>Actinomycetes</taxon>
        <taxon>Micrococcales</taxon>
        <taxon>Microbacteriaceae</taxon>
        <taxon>Lacisediminihabitans</taxon>
    </lineage>
</organism>
<feature type="transmembrane region" description="Helical" evidence="2">
    <location>
        <begin position="23"/>
        <end position="44"/>
    </location>
</feature>
<comment type="similarity">
    <text evidence="1">Belongs to the bacterial sugar transferase family.</text>
</comment>
<dbReference type="AlphaFoldDB" id="A0A5C8UKD7"/>
<proteinExistence type="inferred from homology"/>
<dbReference type="Pfam" id="PF02397">
    <property type="entry name" value="Bac_transf"/>
    <property type="match status" value="1"/>
</dbReference>
<evidence type="ECO:0000256" key="1">
    <source>
        <dbReference type="ARBA" id="ARBA00006464"/>
    </source>
</evidence>
<dbReference type="PANTHER" id="PTHR30576:SF8">
    <property type="entry name" value="UNDECAPRENYL-PHOSPHATE GALACTOSE PHOSPHOTRANSFERASE"/>
    <property type="match status" value="1"/>
</dbReference>
<sequence>MSGSARRTAYSALKRGLDIGSSGIALVLLSPIMIVVGVLVAARLGRPVLFAQQRPGLKGKVFRLYKFRTMKNLDLSRGLVTDEQRLTKFGQGLRSTSLDELPTLVNVFRGEMSIVGPRPLLVQYLDRYTPEQARRHDVRPGITGLAQVSGRNSLTWQEKFDLDTEYVDRRSLILDLRILLRTVQTVLRREDISAEGEATAAEFLGSSPRNTQTE</sequence>
<dbReference type="Proteomes" id="UP000321379">
    <property type="component" value="Unassembled WGS sequence"/>
</dbReference>
<dbReference type="EMBL" id="VRMG01000015">
    <property type="protein sequence ID" value="TXN28224.1"/>
    <property type="molecule type" value="Genomic_DNA"/>
</dbReference>